<dbReference type="EMBL" id="AQIB01127710">
    <property type="status" value="NOT_ANNOTATED_CDS"/>
    <property type="molecule type" value="Genomic_DNA"/>
</dbReference>
<evidence type="ECO:0000313" key="2">
    <source>
        <dbReference type="Proteomes" id="UP000029965"/>
    </source>
</evidence>
<accession>A0A0D9SDS2</accession>
<name>A0A0D9SDS2_CHLSB</name>
<dbReference type="AlphaFoldDB" id="A0A0D9SDS2"/>
<protein>
    <submittedName>
        <fullName evidence="1">Uncharacterized protein</fullName>
    </submittedName>
</protein>
<dbReference type="Proteomes" id="UP000029965">
    <property type="component" value="Chromosome 18"/>
</dbReference>
<evidence type="ECO:0000313" key="1">
    <source>
        <dbReference type="Ensembl" id="ENSCSAP00000019011.1"/>
    </source>
</evidence>
<proteinExistence type="predicted"/>
<dbReference type="Ensembl" id="ENSCSAT00000019597.1">
    <property type="protein sequence ID" value="ENSCSAP00000019011.1"/>
    <property type="gene ID" value="ENSCSAG00000019507.1"/>
</dbReference>
<keyword evidence="2" id="KW-1185">Reference proteome</keyword>
<reference evidence="1 2" key="1">
    <citation type="submission" date="2014-03" db="EMBL/GenBank/DDBJ databases">
        <authorList>
            <person name="Warren W."/>
            <person name="Wilson R.K."/>
        </authorList>
    </citation>
    <scope>NUCLEOTIDE SEQUENCE</scope>
</reference>
<reference evidence="1" key="3">
    <citation type="submission" date="2025-09" db="UniProtKB">
        <authorList>
            <consortium name="Ensembl"/>
        </authorList>
    </citation>
    <scope>IDENTIFICATION</scope>
</reference>
<sequence length="25" mass="2906">TGPLIQLLIGDVLFQLPIWNQERKN</sequence>
<reference evidence="1" key="2">
    <citation type="submission" date="2025-08" db="UniProtKB">
        <authorList>
            <consortium name="Ensembl"/>
        </authorList>
    </citation>
    <scope>IDENTIFICATION</scope>
</reference>
<organism evidence="1 2">
    <name type="scientific">Chlorocebus sabaeus</name>
    <name type="common">Green monkey</name>
    <name type="synonym">Simia sabaea</name>
    <dbReference type="NCBI Taxonomy" id="60711"/>
    <lineage>
        <taxon>Eukaryota</taxon>
        <taxon>Metazoa</taxon>
        <taxon>Chordata</taxon>
        <taxon>Craniata</taxon>
        <taxon>Vertebrata</taxon>
        <taxon>Euteleostomi</taxon>
        <taxon>Mammalia</taxon>
        <taxon>Eutheria</taxon>
        <taxon>Euarchontoglires</taxon>
        <taxon>Primates</taxon>
        <taxon>Haplorrhini</taxon>
        <taxon>Catarrhini</taxon>
        <taxon>Cercopithecidae</taxon>
        <taxon>Cercopithecinae</taxon>
        <taxon>Chlorocebus</taxon>
    </lineage>
</organism>
<dbReference type="Bgee" id="ENSCSAG00000019507">
    <property type="expression patterns" value="Expressed in liver and 1 other cell type or tissue"/>
</dbReference>